<dbReference type="Proteomes" id="UP000271339">
    <property type="component" value="Unassembled WGS sequence"/>
</dbReference>
<feature type="domain" description="Cytochrome c" evidence="5">
    <location>
        <begin position="45"/>
        <end position="133"/>
    </location>
</feature>
<dbReference type="InterPro" id="IPR009056">
    <property type="entry name" value="Cyt_c-like_dom"/>
</dbReference>
<protein>
    <submittedName>
        <fullName evidence="6">Cytochrome c</fullName>
    </submittedName>
</protein>
<keyword evidence="1 4" id="KW-0349">Heme</keyword>
<dbReference type="PANTHER" id="PTHR35008:SF8">
    <property type="entry name" value="ALCOHOL DEHYDROGENASE CYTOCHROME C SUBUNIT"/>
    <property type="match status" value="1"/>
</dbReference>
<dbReference type="GO" id="GO:0020037">
    <property type="term" value="F:heme binding"/>
    <property type="evidence" value="ECO:0007669"/>
    <property type="project" value="InterPro"/>
</dbReference>
<evidence type="ECO:0000313" key="7">
    <source>
        <dbReference type="Proteomes" id="UP000271339"/>
    </source>
</evidence>
<gene>
    <name evidence="6" type="ORF">BXY75_1718</name>
</gene>
<keyword evidence="7" id="KW-1185">Reference proteome</keyword>
<dbReference type="PROSITE" id="PS51007">
    <property type="entry name" value="CYTC"/>
    <property type="match status" value="1"/>
</dbReference>
<dbReference type="InterPro" id="IPR051459">
    <property type="entry name" value="Cytochrome_c-type_DH"/>
</dbReference>
<dbReference type="AlphaFoldDB" id="A0A3L9YWW9"/>
<dbReference type="SUPFAM" id="SSF46626">
    <property type="entry name" value="Cytochrome c"/>
    <property type="match status" value="1"/>
</dbReference>
<evidence type="ECO:0000259" key="5">
    <source>
        <dbReference type="PROSITE" id="PS51007"/>
    </source>
</evidence>
<dbReference type="Gene3D" id="1.10.760.10">
    <property type="entry name" value="Cytochrome c-like domain"/>
    <property type="match status" value="1"/>
</dbReference>
<proteinExistence type="predicted"/>
<evidence type="ECO:0000256" key="3">
    <source>
        <dbReference type="ARBA" id="ARBA00023004"/>
    </source>
</evidence>
<dbReference type="InterPro" id="IPR036909">
    <property type="entry name" value="Cyt_c-like_dom_sf"/>
</dbReference>
<dbReference type="EMBL" id="REFC01000012">
    <property type="protein sequence ID" value="RMA64834.1"/>
    <property type="molecule type" value="Genomic_DNA"/>
</dbReference>
<evidence type="ECO:0000256" key="4">
    <source>
        <dbReference type="PROSITE-ProRule" id="PRU00433"/>
    </source>
</evidence>
<dbReference type="PANTHER" id="PTHR35008">
    <property type="entry name" value="BLL4482 PROTEIN-RELATED"/>
    <property type="match status" value="1"/>
</dbReference>
<evidence type="ECO:0000256" key="1">
    <source>
        <dbReference type="ARBA" id="ARBA00022617"/>
    </source>
</evidence>
<name>A0A3L9YWW9_9FLAO</name>
<dbReference type="Pfam" id="PF00034">
    <property type="entry name" value="Cytochrom_C"/>
    <property type="match status" value="1"/>
</dbReference>
<dbReference type="RefSeq" id="WP_245962943.1">
    <property type="nucleotide sequence ID" value="NZ_REFC01000012.1"/>
</dbReference>
<sequence>MKNLYGLLFLPLIIISLFFSEINQDPNLMRYRDVVLESMQSDLEASIDRGAIVYKEYCNRCHRPKGKGMGKSYPPLAGSDYLANNRTESIRGVKFGQEGEIVVNGKTYNKVMEPMNLNDTQIADVMNYIMNSWDNTQVNIVTPQEVAAITK</sequence>
<comment type="caution">
    <text evidence="6">The sequence shown here is derived from an EMBL/GenBank/DDBJ whole genome shotgun (WGS) entry which is preliminary data.</text>
</comment>
<organism evidence="6 7">
    <name type="scientific">Ulvibacter antarcticus</name>
    <dbReference type="NCBI Taxonomy" id="442714"/>
    <lineage>
        <taxon>Bacteria</taxon>
        <taxon>Pseudomonadati</taxon>
        <taxon>Bacteroidota</taxon>
        <taxon>Flavobacteriia</taxon>
        <taxon>Flavobacteriales</taxon>
        <taxon>Flavobacteriaceae</taxon>
        <taxon>Ulvibacter</taxon>
    </lineage>
</organism>
<evidence type="ECO:0000256" key="2">
    <source>
        <dbReference type="ARBA" id="ARBA00022723"/>
    </source>
</evidence>
<reference evidence="6 7" key="1">
    <citation type="submission" date="2018-10" db="EMBL/GenBank/DDBJ databases">
        <title>Genomic Encyclopedia of Archaeal and Bacterial Type Strains, Phase II (KMG-II): from individual species to whole genera.</title>
        <authorList>
            <person name="Goeker M."/>
        </authorList>
    </citation>
    <scope>NUCLEOTIDE SEQUENCE [LARGE SCALE GENOMIC DNA]</scope>
    <source>
        <strain evidence="6 7">DSM 23424</strain>
    </source>
</reference>
<dbReference type="GO" id="GO:0009055">
    <property type="term" value="F:electron transfer activity"/>
    <property type="evidence" value="ECO:0007669"/>
    <property type="project" value="InterPro"/>
</dbReference>
<dbReference type="GO" id="GO:0046872">
    <property type="term" value="F:metal ion binding"/>
    <property type="evidence" value="ECO:0007669"/>
    <property type="project" value="UniProtKB-KW"/>
</dbReference>
<accession>A0A3L9YWW9</accession>
<keyword evidence="2 4" id="KW-0479">Metal-binding</keyword>
<evidence type="ECO:0000313" key="6">
    <source>
        <dbReference type="EMBL" id="RMA64834.1"/>
    </source>
</evidence>
<keyword evidence="3 4" id="KW-0408">Iron</keyword>